<sequence>MRLDVTFSGISPDFAAVLSHLDSTAALRHACEIVHRELGADVAAGAERVGEDDTMLVTMVVRTTLGARTEQLNGLVVGPHQGLGGEAAVRRRTVAVTDYCASTSISHDFDEAVRAEGLYSVMAAPIIRAYRLYGCLYAGRRSREQWRDSERSELLALARQTAIAMEVAESAREMAEVAVYDDRQRLAAALHDSIGATLFSVRAALESALAKQPERAVFDLLQDAIRLSERASSELRTESVALHTPPDKKALAVALRGDCREFSERTGVEATLVVLGDLPHVQLGRAEALRLATREALLNVEKHSIAQSVVVSLYPADDGIGLSVADDGQDRQANPEGSSGLGLRTTGERVARAGGWLKFDEADGRGHTVRAWVPATRVFQPAAP</sequence>
<proteinExistence type="predicted"/>
<dbReference type="InterPro" id="IPR003018">
    <property type="entry name" value="GAF"/>
</dbReference>
<dbReference type="RefSeq" id="WP_278219894.1">
    <property type="nucleotide sequence ID" value="NZ_JAKZMO010000003.1"/>
</dbReference>
<comment type="caution">
    <text evidence="6">The sequence shown here is derived from an EMBL/GenBank/DDBJ whole genome shotgun (WGS) entry which is preliminary data.</text>
</comment>
<evidence type="ECO:0000256" key="2">
    <source>
        <dbReference type="ARBA" id="ARBA00022777"/>
    </source>
</evidence>
<evidence type="ECO:0000313" key="6">
    <source>
        <dbReference type="EMBL" id="MDG5481971.1"/>
    </source>
</evidence>
<evidence type="ECO:0000256" key="4">
    <source>
        <dbReference type="SAM" id="MobiDB-lite"/>
    </source>
</evidence>
<dbReference type="InterPro" id="IPR050482">
    <property type="entry name" value="Sensor_HK_TwoCompSys"/>
</dbReference>
<reference evidence="6" key="1">
    <citation type="journal article" date="2023" name="Environ. Microbiol.">
        <title>The 2-methylpropene degradation pathway in Mycobacteriaceae family strains.</title>
        <authorList>
            <person name="Helbich S."/>
            <person name="Barrantes I."/>
            <person name="Dos Anjos Borges L.G."/>
            <person name="Pieper D.H."/>
            <person name="Vainshtein Y."/>
            <person name="Sohn K."/>
            <person name="Engesser K.H."/>
        </authorList>
    </citation>
    <scope>NUCLEOTIDE SEQUENCE</scope>
    <source>
        <strain evidence="6">IBE100</strain>
    </source>
</reference>
<gene>
    <name evidence="6" type="ORF">MNO81_04085</name>
</gene>
<dbReference type="InterPro" id="IPR029016">
    <property type="entry name" value="GAF-like_dom_sf"/>
</dbReference>
<feature type="domain" description="GAF" evidence="5">
    <location>
        <begin position="22"/>
        <end position="175"/>
    </location>
</feature>
<keyword evidence="3" id="KW-0902">Two-component regulatory system</keyword>
<dbReference type="EMBL" id="JAKZMO010000003">
    <property type="protein sequence ID" value="MDG5481971.1"/>
    <property type="molecule type" value="Genomic_DNA"/>
</dbReference>
<evidence type="ECO:0000259" key="5">
    <source>
        <dbReference type="SMART" id="SM00065"/>
    </source>
</evidence>
<dbReference type="SUPFAM" id="SSF55781">
    <property type="entry name" value="GAF domain-like"/>
    <property type="match status" value="1"/>
</dbReference>
<dbReference type="PANTHER" id="PTHR24421">
    <property type="entry name" value="NITRATE/NITRITE SENSOR PROTEIN NARX-RELATED"/>
    <property type="match status" value="1"/>
</dbReference>
<dbReference type="Gene3D" id="3.30.450.40">
    <property type="match status" value="1"/>
</dbReference>
<dbReference type="PANTHER" id="PTHR24421:SF61">
    <property type="entry name" value="OXYGEN SENSOR HISTIDINE KINASE NREB"/>
    <property type="match status" value="1"/>
</dbReference>
<dbReference type="Pfam" id="PF07730">
    <property type="entry name" value="HisKA_3"/>
    <property type="match status" value="1"/>
</dbReference>
<dbReference type="SUPFAM" id="SSF55874">
    <property type="entry name" value="ATPase domain of HSP90 chaperone/DNA topoisomerase II/histidine kinase"/>
    <property type="match status" value="1"/>
</dbReference>
<dbReference type="Pfam" id="PF01590">
    <property type="entry name" value="GAF"/>
    <property type="match status" value="1"/>
</dbReference>
<dbReference type="Pfam" id="PF02518">
    <property type="entry name" value="HATPase_c"/>
    <property type="match status" value="1"/>
</dbReference>
<dbReference type="Gene3D" id="1.20.5.1930">
    <property type="match status" value="1"/>
</dbReference>
<name>A0ABT6GKS3_MYCGU</name>
<evidence type="ECO:0000256" key="1">
    <source>
        <dbReference type="ARBA" id="ARBA00022679"/>
    </source>
</evidence>
<protein>
    <submittedName>
        <fullName evidence="6">GAF domain-containing protein</fullName>
    </submittedName>
</protein>
<accession>A0ABT6GKS3</accession>
<keyword evidence="7" id="KW-1185">Reference proteome</keyword>
<evidence type="ECO:0000313" key="7">
    <source>
        <dbReference type="Proteomes" id="UP001154266"/>
    </source>
</evidence>
<dbReference type="InterPro" id="IPR036890">
    <property type="entry name" value="HATPase_C_sf"/>
</dbReference>
<feature type="region of interest" description="Disordered" evidence="4">
    <location>
        <begin position="324"/>
        <end position="345"/>
    </location>
</feature>
<evidence type="ECO:0000256" key="3">
    <source>
        <dbReference type="ARBA" id="ARBA00023012"/>
    </source>
</evidence>
<dbReference type="Proteomes" id="UP001154266">
    <property type="component" value="Unassembled WGS sequence"/>
</dbReference>
<dbReference type="Gene3D" id="3.30.565.10">
    <property type="entry name" value="Histidine kinase-like ATPase, C-terminal domain"/>
    <property type="match status" value="1"/>
</dbReference>
<dbReference type="InterPro" id="IPR003594">
    <property type="entry name" value="HATPase_dom"/>
</dbReference>
<dbReference type="SMART" id="SM00065">
    <property type="entry name" value="GAF"/>
    <property type="match status" value="1"/>
</dbReference>
<keyword evidence="1" id="KW-0808">Transferase</keyword>
<keyword evidence="2" id="KW-0418">Kinase</keyword>
<dbReference type="InterPro" id="IPR011712">
    <property type="entry name" value="Sig_transdc_His_kin_sub3_dim/P"/>
</dbReference>
<organism evidence="6 7">
    <name type="scientific">Mycolicibacterium gadium</name>
    <name type="common">Mycobacterium gadium</name>
    <dbReference type="NCBI Taxonomy" id="1794"/>
    <lineage>
        <taxon>Bacteria</taxon>
        <taxon>Bacillati</taxon>
        <taxon>Actinomycetota</taxon>
        <taxon>Actinomycetes</taxon>
        <taxon>Mycobacteriales</taxon>
        <taxon>Mycobacteriaceae</taxon>
        <taxon>Mycolicibacterium</taxon>
    </lineage>
</organism>
<dbReference type="CDD" id="cd16917">
    <property type="entry name" value="HATPase_UhpB-NarQ-NarX-like"/>
    <property type="match status" value="1"/>
</dbReference>